<evidence type="ECO:0000313" key="3">
    <source>
        <dbReference type="Proteomes" id="UP000184192"/>
    </source>
</evidence>
<dbReference type="AlphaFoldDB" id="A0A1M6C8X5"/>
<sequence length="127" mass="14564">MSNGCNKRKANLLKGISVFCVFAVFGYYSYQDAMNRSMLEKSLNENAAPPQRGFSYKSSRLKSSSASQRNVSYKKATKEIYNSTSDYANDYDTFNEHLDEYLDDPEDEITYPPEIYDALADDEEEEL</sequence>
<protein>
    <submittedName>
        <fullName evidence="2">Uncharacterized protein</fullName>
    </submittedName>
</protein>
<proteinExistence type="predicted"/>
<feature type="transmembrane region" description="Helical" evidence="1">
    <location>
        <begin position="12"/>
        <end position="30"/>
    </location>
</feature>
<dbReference type="eggNOG" id="ENOG5030HMW">
    <property type="taxonomic scope" value="Bacteria"/>
</dbReference>
<reference evidence="3" key="1">
    <citation type="submission" date="2016-11" db="EMBL/GenBank/DDBJ databases">
        <authorList>
            <person name="Varghese N."/>
            <person name="Submissions S."/>
        </authorList>
    </citation>
    <scope>NUCLEOTIDE SEQUENCE [LARGE SCALE GENOMIC DNA]</scope>
    <source>
        <strain evidence="3">DSM 26884</strain>
    </source>
</reference>
<gene>
    <name evidence="2" type="ORF">SAMN05444350_10427</name>
</gene>
<dbReference type="Proteomes" id="UP000184192">
    <property type="component" value="Unassembled WGS sequence"/>
</dbReference>
<organism evidence="2 3">
    <name type="scientific">Bacteroides stercorirosoris</name>
    <dbReference type="NCBI Taxonomy" id="871324"/>
    <lineage>
        <taxon>Bacteria</taxon>
        <taxon>Pseudomonadati</taxon>
        <taxon>Bacteroidota</taxon>
        <taxon>Bacteroidia</taxon>
        <taxon>Bacteroidales</taxon>
        <taxon>Bacteroidaceae</taxon>
        <taxon>Bacteroides</taxon>
    </lineage>
</organism>
<dbReference type="EMBL" id="FQZN01000004">
    <property type="protein sequence ID" value="SHI57482.1"/>
    <property type="molecule type" value="Genomic_DNA"/>
</dbReference>
<keyword evidence="1" id="KW-1133">Transmembrane helix</keyword>
<evidence type="ECO:0000313" key="2">
    <source>
        <dbReference type="EMBL" id="SHI57482.1"/>
    </source>
</evidence>
<name>A0A1M6C8X5_9BACE</name>
<evidence type="ECO:0000256" key="1">
    <source>
        <dbReference type="SAM" id="Phobius"/>
    </source>
</evidence>
<dbReference type="GeneID" id="92711085"/>
<keyword evidence="1" id="KW-0812">Transmembrane</keyword>
<dbReference type="RefSeq" id="WP_025831575.1">
    <property type="nucleotide sequence ID" value="NZ_FQZN01000004.1"/>
</dbReference>
<keyword evidence="3" id="KW-1185">Reference proteome</keyword>
<accession>A0A1M6C8X5</accession>
<keyword evidence="1" id="KW-0472">Membrane</keyword>